<feature type="chain" id="PRO_5046654236" evidence="3">
    <location>
        <begin position="27"/>
        <end position="696"/>
    </location>
</feature>
<feature type="compositionally biased region" description="Basic residues" evidence="1">
    <location>
        <begin position="687"/>
        <end position="696"/>
    </location>
</feature>
<evidence type="ECO:0000313" key="6">
    <source>
        <dbReference type="Proteomes" id="UP001501803"/>
    </source>
</evidence>
<keyword evidence="6" id="KW-1185">Reference proteome</keyword>
<dbReference type="RefSeq" id="WP_345069493.1">
    <property type="nucleotide sequence ID" value="NZ_BAABCN010000017.1"/>
</dbReference>
<feature type="compositionally biased region" description="Gly residues" evidence="1">
    <location>
        <begin position="657"/>
        <end position="686"/>
    </location>
</feature>
<accession>A0ABP7L4N2</accession>
<sequence>MHAWSKLGAALLVGALAVGVPTVAYAESPVTFGASHIVDKTGALGNREGEVAAAITKLADETGTDLFIAYVDSFTGVDDREAWADQTADDNGLGTNDVLLAVATGDRQYQLSVSPNFTLTDAQLSEIESVAIEPPLRENDWAGAGIGAANGLSQSLQGQAVTTPQITPGKADPGTGGGGFGVFIGILIVVAAIGVIIFLAVRRRRKKVGAAGGPAAVQSVPTPQLKQQAGSALVQTDDAIKTSGQELGFAVAQYGEAATTAFQAALAEATALLRQAFTLQQKLDDSEPDSEEQQRAWYAEILDLCGKANATLDEQADDFDALRQLEKNAPQVAATVAAAAAAAEARIAAAEASLADLSARYTASSIATVADNPAQARERVTFAGAALAEANTRLAAGDTGAAAVGIRAAEESVDQASLLLDAVDRLGADLRRAAATVGPAITDLETDLVAARGLPVGDGASASLPAVIAQTEQTLAAVKARLADGPINPIELVQTLEAANEPVDAALHGVREAAVQKQRAQAALSQTLLAARSQVSAAEDFITARRGAVGAEARTRLAEAGRLVVQADSLGATDPANALAAAQRADALAAEAIRLAQNDVNGFNAVNGGGFGGLLGGGPSGSMGGSGGGNGAMGAVLGGILLNSILGGGGGGGSRGGGGSSIFGGGGGGSGGGGSRSAGSFGGGGTRSRRGGGGRF</sequence>
<protein>
    <submittedName>
        <fullName evidence="5">TPM domain-containing protein</fullName>
    </submittedName>
</protein>
<organism evidence="5 6">
    <name type="scientific">Leifsonia kafniensis</name>
    <dbReference type="NCBI Taxonomy" id="475957"/>
    <lineage>
        <taxon>Bacteria</taxon>
        <taxon>Bacillati</taxon>
        <taxon>Actinomycetota</taxon>
        <taxon>Actinomycetes</taxon>
        <taxon>Micrococcales</taxon>
        <taxon>Microbacteriaceae</taxon>
        <taxon>Leifsonia</taxon>
    </lineage>
</organism>
<keyword evidence="2" id="KW-0472">Membrane</keyword>
<dbReference type="Gene3D" id="3.10.310.50">
    <property type="match status" value="1"/>
</dbReference>
<keyword evidence="2" id="KW-0812">Transmembrane</keyword>
<comment type="caution">
    <text evidence="5">The sequence shown here is derived from an EMBL/GenBank/DDBJ whole genome shotgun (WGS) entry which is preliminary data.</text>
</comment>
<evidence type="ECO:0000256" key="1">
    <source>
        <dbReference type="SAM" id="MobiDB-lite"/>
    </source>
</evidence>
<reference evidence="6" key="1">
    <citation type="journal article" date="2019" name="Int. J. Syst. Evol. Microbiol.">
        <title>The Global Catalogue of Microorganisms (GCM) 10K type strain sequencing project: providing services to taxonomists for standard genome sequencing and annotation.</title>
        <authorList>
            <consortium name="The Broad Institute Genomics Platform"/>
            <consortium name="The Broad Institute Genome Sequencing Center for Infectious Disease"/>
            <person name="Wu L."/>
            <person name="Ma J."/>
        </authorList>
    </citation>
    <scope>NUCLEOTIDE SEQUENCE [LARGE SCALE GENOMIC DNA]</scope>
    <source>
        <strain evidence="6">JCM 17021</strain>
    </source>
</reference>
<keyword evidence="3" id="KW-0732">Signal</keyword>
<dbReference type="Pfam" id="PF04536">
    <property type="entry name" value="TPM_phosphatase"/>
    <property type="match status" value="1"/>
</dbReference>
<evidence type="ECO:0000313" key="5">
    <source>
        <dbReference type="EMBL" id="GAA3893085.1"/>
    </source>
</evidence>
<dbReference type="Proteomes" id="UP001501803">
    <property type="component" value="Unassembled WGS sequence"/>
</dbReference>
<proteinExistence type="predicted"/>
<feature type="signal peptide" evidence="3">
    <location>
        <begin position="1"/>
        <end position="26"/>
    </location>
</feature>
<evidence type="ECO:0000256" key="3">
    <source>
        <dbReference type="SAM" id="SignalP"/>
    </source>
</evidence>
<evidence type="ECO:0000256" key="2">
    <source>
        <dbReference type="SAM" id="Phobius"/>
    </source>
</evidence>
<gene>
    <name evidence="5" type="ORF">GCM10022381_38470</name>
</gene>
<evidence type="ECO:0000259" key="4">
    <source>
        <dbReference type="Pfam" id="PF04536"/>
    </source>
</evidence>
<dbReference type="EMBL" id="BAABCN010000017">
    <property type="protein sequence ID" value="GAA3893085.1"/>
    <property type="molecule type" value="Genomic_DNA"/>
</dbReference>
<feature type="transmembrane region" description="Helical" evidence="2">
    <location>
        <begin position="180"/>
        <end position="201"/>
    </location>
</feature>
<dbReference type="InterPro" id="IPR007621">
    <property type="entry name" value="TPM_dom"/>
</dbReference>
<feature type="domain" description="TPM" evidence="4">
    <location>
        <begin position="38"/>
        <end position="153"/>
    </location>
</feature>
<feature type="region of interest" description="Disordered" evidence="1">
    <location>
        <begin position="657"/>
        <end position="696"/>
    </location>
</feature>
<name>A0ABP7L4N2_9MICO</name>
<keyword evidence="2" id="KW-1133">Transmembrane helix</keyword>